<dbReference type="Proteomes" id="UP001521074">
    <property type="component" value="Unassembled WGS sequence"/>
</dbReference>
<reference evidence="1 2" key="1">
    <citation type="submission" date="2021-12" db="EMBL/GenBank/DDBJ databases">
        <title>Genome sequence of Acetobacter sicerae DmPark20a_162.</title>
        <authorList>
            <person name="Chaston J.M."/>
        </authorList>
    </citation>
    <scope>NUCLEOTIDE SEQUENCE [LARGE SCALE GENOMIC DNA]</scope>
    <source>
        <strain evidence="1 2">DmPark20a_162</strain>
    </source>
</reference>
<evidence type="ECO:0000313" key="1">
    <source>
        <dbReference type="EMBL" id="MCE0745571.1"/>
    </source>
</evidence>
<gene>
    <name evidence="1" type="ORF">LWC05_17005</name>
</gene>
<name>A0ABS8VZE5_9PROT</name>
<evidence type="ECO:0000313" key="2">
    <source>
        <dbReference type="Proteomes" id="UP001521074"/>
    </source>
</evidence>
<sequence>LGTLVATLVAEVVVGAVGLVQLRCSDTSQWPLGQLWCDCDVSWPNGVTTPTEVWMITLRQGVTRTGAPG</sequence>
<protein>
    <submittedName>
        <fullName evidence="1">Uncharacterized protein</fullName>
    </submittedName>
</protein>
<dbReference type="EMBL" id="JAJSOJ010000117">
    <property type="protein sequence ID" value="MCE0745571.1"/>
    <property type="molecule type" value="Genomic_DNA"/>
</dbReference>
<comment type="caution">
    <text evidence="1">The sequence shown here is derived from an EMBL/GenBank/DDBJ whole genome shotgun (WGS) entry which is preliminary data.</text>
</comment>
<proteinExistence type="predicted"/>
<feature type="non-terminal residue" evidence="1">
    <location>
        <position position="1"/>
    </location>
</feature>
<accession>A0ABS8VZE5</accession>
<dbReference type="RefSeq" id="WP_232879185.1">
    <property type="nucleotide sequence ID" value="NZ_JAJSOJ010000117.1"/>
</dbReference>
<organism evidence="1 2">
    <name type="scientific">Acetobacter sicerae</name>
    <dbReference type="NCBI Taxonomy" id="85325"/>
    <lineage>
        <taxon>Bacteria</taxon>
        <taxon>Pseudomonadati</taxon>
        <taxon>Pseudomonadota</taxon>
        <taxon>Alphaproteobacteria</taxon>
        <taxon>Acetobacterales</taxon>
        <taxon>Acetobacteraceae</taxon>
        <taxon>Acetobacter</taxon>
    </lineage>
</organism>
<keyword evidence="2" id="KW-1185">Reference proteome</keyword>